<accession>A0A645FB30</accession>
<evidence type="ECO:0000313" key="1">
    <source>
        <dbReference type="EMBL" id="MPN10762.1"/>
    </source>
</evidence>
<dbReference type="EMBL" id="VSSQ01056933">
    <property type="protein sequence ID" value="MPN10762.1"/>
    <property type="molecule type" value="Genomic_DNA"/>
</dbReference>
<name>A0A645FB30_9ZZZZ</name>
<dbReference type="AlphaFoldDB" id="A0A645FB30"/>
<protein>
    <submittedName>
        <fullName evidence="1">Uncharacterized protein</fullName>
    </submittedName>
</protein>
<sequence length="60" mass="7199">MEKFIPFEKLSKKQKRQLNAVRRKDWGVISPVTRRPENPKAYNRKKARKWGEQPTITVSF</sequence>
<comment type="caution">
    <text evidence="1">The sequence shown here is derived from an EMBL/GenBank/DDBJ whole genome shotgun (WGS) entry which is preliminary data.</text>
</comment>
<gene>
    <name evidence="1" type="ORF">SDC9_158059</name>
</gene>
<reference evidence="1" key="1">
    <citation type="submission" date="2019-08" db="EMBL/GenBank/DDBJ databases">
        <authorList>
            <person name="Kucharzyk K."/>
            <person name="Murdoch R.W."/>
            <person name="Higgins S."/>
            <person name="Loffler F."/>
        </authorList>
    </citation>
    <scope>NUCLEOTIDE SEQUENCE</scope>
</reference>
<proteinExistence type="predicted"/>
<organism evidence="1">
    <name type="scientific">bioreactor metagenome</name>
    <dbReference type="NCBI Taxonomy" id="1076179"/>
    <lineage>
        <taxon>unclassified sequences</taxon>
        <taxon>metagenomes</taxon>
        <taxon>ecological metagenomes</taxon>
    </lineage>
</organism>